<keyword evidence="1" id="KW-0472">Membrane</keyword>
<name>A0ABR8C817_9CYAN</name>
<comment type="caution">
    <text evidence="2">The sequence shown here is derived from an EMBL/GenBank/DDBJ whole genome shotgun (WGS) entry which is preliminary data.</text>
</comment>
<dbReference type="RefSeq" id="WP_190577202.1">
    <property type="nucleotide sequence ID" value="NZ_CAWPQU010000056.1"/>
</dbReference>
<keyword evidence="1" id="KW-0812">Transmembrane</keyword>
<dbReference type="EMBL" id="JACJQY010000006">
    <property type="protein sequence ID" value="MBD2316408.1"/>
    <property type="molecule type" value="Genomic_DNA"/>
</dbReference>
<feature type="transmembrane region" description="Helical" evidence="1">
    <location>
        <begin position="208"/>
        <end position="228"/>
    </location>
</feature>
<sequence>MLSKFKLSTFLMGFTCFIIIASTAFIGVSQSSQPSVQLVTAPPIAQVTPLEAEATKYLGSGQYDSPVQLKLQARDAAGKSLQNAQFHLQILTPAPTPWFTTDFPIVEGTKLLDIVGDAPTGEFLVQQVFPIRGEYQLKINVNPTVADAFTPIEQTLNLTVPENPLKFRYFPVLIAVLLAIGFGGGWIIGGGKKTKIQAGEIAPQPVRLLLSGVTVLAIAALLFFNINAELVKAQSGMESETSTANNSGLIESQGLRLELTGDKSTTVGQMAAFQAKITDSKTNQPVSDVIVAIKSTQLENNWVAFGYQGVADSKGLLTWQEQFFDGAPHKVEVKVSPSPTSNRQFQSFQVIQEIDVEGIAPPMLVRFIGLFYFTAILALGLIGGLWSQQKSESI</sequence>
<keyword evidence="3" id="KW-1185">Reference proteome</keyword>
<evidence type="ECO:0000313" key="2">
    <source>
        <dbReference type="EMBL" id="MBD2316408.1"/>
    </source>
</evidence>
<protein>
    <submittedName>
        <fullName evidence="2">Uncharacterized protein</fullName>
    </submittedName>
</protein>
<feature type="transmembrane region" description="Helical" evidence="1">
    <location>
        <begin position="7"/>
        <end position="28"/>
    </location>
</feature>
<evidence type="ECO:0000256" key="1">
    <source>
        <dbReference type="SAM" id="Phobius"/>
    </source>
</evidence>
<accession>A0ABR8C817</accession>
<organism evidence="2 3">
    <name type="scientific">Phormidium tenue FACHB-1050</name>
    <dbReference type="NCBI Taxonomy" id="2692857"/>
    <lineage>
        <taxon>Bacteria</taxon>
        <taxon>Bacillati</taxon>
        <taxon>Cyanobacteriota</taxon>
        <taxon>Cyanophyceae</taxon>
        <taxon>Oscillatoriophycideae</taxon>
        <taxon>Oscillatoriales</taxon>
        <taxon>Oscillatoriaceae</taxon>
        <taxon>Phormidium</taxon>
    </lineage>
</organism>
<proteinExistence type="predicted"/>
<keyword evidence="1" id="KW-1133">Transmembrane helix</keyword>
<reference evidence="2 3" key="1">
    <citation type="journal article" date="2020" name="ISME J.">
        <title>Comparative genomics reveals insights into cyanobacterial evolution and habitat adaptation.</title>
        <authorList>
            <person name="Chen M.Y."/>
            <person name="Teng W.K."/>
            <person name="Zhao L."/>
            <person name="Hu C.X."/>
            <person name="Zhou Y.K."/>
            <person name="Han B.P."/>
            <person name="Song L.R."/>
            <person name="Shu W.S."/>
        </authorList>
    </citation>
    <scope>NUCLEOTIDE SEQUENCE [LARGE SCALE GENOMIC DNA]</scope>
    <source>
        <strain evidence="2 3">FACHB-1050</strain>
    </source>
</reference>
<gene>
    <name evidence="2" type="ORF">H6G05_06050</name>
</gene>
<feature type="transmembrane region" description="Helical" evidence="1">
    <location>
        <begin position="363"/>
        <end position="386"/>
    </location>
</feature>
<dbReference type="Proteomes" id="UP000618445">
    <property type="component" value="Unassembled WGS sequence"/>
</dbReference>
<feature type="transmembrane region" description="Helical" evidence="1">
    <location>
        <begin position="169"/>
        <end position="188"/>
    </location>
</feature>
<evidence type="ECO:0000313" key="3">
    <source>
        <dbReference type="Proteomes" id="UP000618445"/>
    </source>
</evidence>